<dbReference type="EMBL" id="JAGSVG010000016">
    <property type="protein sequence ID" value="MBR8130973.1"/>
    <property type="molecule type" value="Genomic_DNA"/>
</dbReference>
<comment type="caution">
    <text evidence="1">The sequence shown here is derived from an EMBL/GenBank/DDBJ whole genome shotgun (WGS) entry which is preliminary data.</text>
</comment>
<evidence type="ECO:0000313" key="1">
    <source>
        <dbReference type="EMBL" id="MBR8130973.1"/>
    </source>
</evidence>
<organism evidence="1 2">
    <name type="scientific">Burkholderia ambifaria</name>
    <dbReference type="NCBI Taxonomy" id="152480"/>
    <lineage>
        <taxon>Bacteria</taxon>
        <taxon>Pseudomonadati</taxon>
        <taxon>Pseudomonadota</taxon>
        <taxon>Betaproteobacteria</taxon>
        <taxon>Burkholderiales</taxon>
        <taxon>Burkholderiaceae</taxon>
        <taxon>Burkholderia</taxon>
        <taxon>Burkholderia cepacia complex</taxon>
    </lineage>
</organism>
<name>A0AA41JKL8_9BURK</name>
<dbReference type="AlphaFoldDB" id="A0AA41JKL8"/>
<gene>
    <name evidence="1" type="ORF">KDW93_18695</name>
</gene>
<dbReference type="RefSeq" id="WP_175796893.1">
    <property type="nucleotide sequence ID" value="NZ_CADERF010000001.1"/>
</dbReference>
<dbReference type="Proteomes" id="UP000682266">
    <property type="component" value="Unassembled WGS sequence"/>
</dbReference>
<protein>
    <submittedName>
        <fullName evidence="1">Uncharacterized protein</fullName>
    </submittedName>
</protein>
<reference evidence="1" key="1">
    <citation type="submission" date="2021-04" db="EMBL/GenBank/DDBJ databases">
        <title>A collection of bacterial strains from the Burkholderia cepacia Research Laboratory and Repository.</title>
        <authorList>
            <person name="Lipuma J."/>
            <person name="Spilker T."/>
        </authorList>
    </citation>
    <scope>NUCLEOTIDE SEQUENCE</scope>
    <source>
        <strain evidence="1">AU36012</strain>
    </source>
</reference>
<evidence type="ECO:0000313" key="2">
    <source>
        <dbReference type="Proteomes" id="UP000682266"/>
    </source>
</evidence>
<accession>A0AA41JKL8</accession>
<proteinExistence type="predicted"/>
<sequence>MVVETSALLCMIGSSWGSGGSPSGGIALAVVPAALVSAAFLSGKPPSDAQEDRYAGLDDAAALAPGGTLGCFSRRAVWRLRDVKKISGN</sequence>